<dbReference type="Gene3D" id="2.130.10.10">
    <property type="entry name" value="YVTN repeat-like/Quinoprotein amine dehydrogenase"/>
    <property type="match status" value="2"/>
</dbReference>
<gene>
    <name evidence="1" type="ORF">HDU87_001760</name>
</gene>
<name>A0AAD5XSD9_9FUNG</name>
<dbReference type="EMBL" id="JADGJQ010000015">
    <property type="protein sequence ID" value="KAJ3180647.1"/>
    <property type="molecule type" value="Genomic_DNA"/>
</dbReference>
<dbReference type="Pfam" id="PF25499">
    <property type="entry name" value="Beta-prop_pof12"/>
    <property type="match status" value="1"/>
</dbReference>
<dbReference type="InterPro" id="IPR036322">
    <property type="entry name" value="WD40_repeat_dom_sf"/>
</dbReference>
<keyword evidence="2" id="KW-1185">Reference proteome</keyword>
<accession>A0AAD5XSD9</accession>
<comment type="caution">
    <text evidence="1">The sequence shown here is derived from an EMBL/GenBank/DDBJ whole genome shotgun (WGS) entry which is preliminary data.</text>
</comment>
<dbReference type="Proteomes" id="UP001212152">
    <property type="component" value="Unassembled WGS sequence"/>
</dbReference>
<organism evidence="1 2">
    <name type="scientific">Geranomyces variabilis</name>
    <dbReference type="NCBI Taxonomy" id="109894"/>
    <lineage>
        <taxon>Eukaryota</taxon>
        <taxon>Fungi</taxon>
        <taxon>Fungi incertae sedis</taxon>
        <taxon>Chytridiomycota</taxon>
        <taxon>Chytridiomycota incertae sedis</taxon>
        <taxon>Chytridiomycetes</taxon>
        <taxon>Spizellomycetales</taxon>
        <taxon>Powellomycetaceae</taxon>
        <taxon>Geranomyces</taxon>
    </lineage>
</organism>
<evidence type="ECO:0000313" key="2">
    <source>
        <dbReference type="Proteomes" id="UP001212152"/>
    </source>
</evidence>
<protein>
    <submittedName>
        <fullName evidence="1">Uncharacterized protein</fullName>
    </submittedName>
</protein>
<evidence type="ECO:0000313" key="1">
    <source>
        <dbReference type="EMBL" id="KAJ3180647.1"/>
    </source>
</evidence>
<reference evidence="1" key="1">
    <citation type="submission" date="2020-05" db="EMBL/GenBank/DDBJ databases">
        <title>Phylogenomic resolution of chytrid fungi.</title>
        <authorList>
            <person name="Stajich J.E."/>
            <person name="Amses K."/>
            <person name="Simmons R."/>
            <person name="Seto K."/>
            <person name="Myers J."/>
            <person name="Bonds A."/>
            <person name="Quandt C.A."/>
            <person name="Barry K."/>
            <person name="Liu P."/>
            <person name="Grigoriev I."/>
            <person name="Longcore J.E."/>
            <person name="James T.Y."/>
        </authorList>
    </citation>
    <scope>NUCLEOTIDE SEQUENCE</scope>
    <source>
        <strain evidence="1">JEL0379</strain>
    </source>
</reference>
<dbReference type="InterPro" id="IPR015943">
    <property type="entry name" value="WD40/YVTN_repeat-like_dom_sf"/>
</dbReference>
<dbReference type="SUPFAM" id="SSF50978">
    <property type="entry name" value="WD40 repeat-like"/>
    <property type="match status" value="1"/>
</dbReference>
<dbReference type="InterPro" id="IPR001680">
    <property type="entry name" value="WD40_rpt"/>
</dbReference>
<dbReference type="AlphaFoldDB" id="A0AAD5XSD9"/>
<sequence>MEAAAPPRPILAFSKNFVLVASRRGSINVWSIEDRRRVGSLVCGKSPASAVATCILVDTSMPSAHRVLAGFSDGSCRIWSLYNEASGCFAADALCTIPGRSSDESILAAAICDAVVVVCTSHFDIVFYRLIAPSEPGRLWTTKEFNRVGWHSRICWAPVDLHLLRAGPGIAFSLHVAYASPTATGDWQVGLEHISFSTDSAKVTTQHFSPSNSKLLPKSASPLTCLRFRAPYLVTAHADNVVQLYMMMASPTRRKPQRTALVHLSPLYAHSAAVTALDLDAASGKLVTAGFDGIKIWELQPQTDGSVKIPEPTVTLVDEETAAQWGLGGDQHSARVIPLWLGFDAGRIISYNGRGTFAPSTQSSASGKGESDTPDYVVKIFSFLDE</sequence>
<dbReference type="SMART" id="SM00320">
    <property type="entry name" value="WD40"/>
    <property type="match status" value="3"/>
</dbReference>
<proteinExistence type="predicted"/>